<feature type="compositionally biased region" description="Polar residues" evidence="1">
    <location>
        <begin position="74"/>
        <end position="92"/>
    </location>
</feature>
<dbReference type="GeneID" id="117727787"/>
<name>A0A8C2WLL9_CYCLU</name>
<dbReference type="InterPro" id="IPR048795">
    <property type="entry name" value="PWP3A_3B_4_C"/>
</dbReference>
<proteinExistence type="predicted"/>
<evidence type="ECO:0000259" key="2">
    <source>
        <dbReference type="Pfam" id="PF20884"/>
    </source>
</evidence>
<organism evidence="4 5">
    <name type="scientific">Cyclopterus lumpus</name>
    <name type="common">Lumpsucker</name>
    <dbReference type="NCBI Taxonomy" id="8103"/>
    <lineage>
        <taxon>Eukaryota</taxon>
        <taxon>Metazoa</taxon>
        <taxon>Chordata</taxon>
        <taxon>Craniata</taxon>
        <taxon>Vertebrata</taxon>
        <taxon>Euteleostomi</taxon>
        <taxon>Actinopterygii</taxon>
        <taxon>Neopterygii</taxon>
        <taxon>Teleostei</taxon>
        <taxon>Neoteleostei</taxon>
        <taxon>Acanthomorphata</taxon>
        <taxon>Eupercaria</taxon>
        <taxon>Perciformes</taxon>
        <taxon>Cottioidei</taxon>
        <taxon>Cottales</taxon>
        <taxon>Cyclopteridae</taxon>
        <taxon>Cyclopterus</taxon>
    </lineage>
</organism>
<accession>A0A8C2WLL9</accession>
<keyword evidence="5" id="KW-1185">Reference proteome</keyword>
<dbReference type="InterPro" id="IPR035504">
    <property type="entry name" value="MUM1-like_PWWP"/>
</dbReference>
<evidence type="ECO:0000313" key="5">
    <source>
        <dbReference type="Proteomes" id="UP000694565"/>
    </source>
</evidence>
<evidence type="ECO:0000256" key="1">
    <source>
        <dbReference type="SAM" id="MobiDB-lite"/>
    </source>
</evidence>
<dbReference type="Gene3D" id="6.10.300.20">
    <property type="match status" value="1"/>
</dbReference>
<evidence type="ECO:0000259" key="3">
    <source>
        <dbReference type="Pfam" id="PF20886"/>
    </source>
</evidence>
<dbReference type="Ensembl" id="ENSCLMT00005005974.1">
    <property type="protein sequence ID" value="ENSCLMP00005005541.1"/>
    <property type="gene ID" value="ENSCLMG00005003093.1"/>
</dbReference>
<protein>
    <submittedName>
        <fullName evidence="4">Si:dkey-57k2.7</fullName>
    </submittedName>
</protein>
<gene>
    <name evidence="4" type="primary">si:dkey-127k13.1</name>
</gene>
<dbReference type="Pfam" id="PF20886">
    <property type="entry name" value="PWP3A-B_C"/>
    <property type="match status" value="1"/>
</dbReference>
<feature type="region of interest" description="Disordered" evidence="1">
    <location>
        <begin position="1"/>
        <end position="92"/>
    </location>
</feature>
<dbReference type="KEGG" id="clum:117727787"/>
<feature type="domain" description="PWWP" evidence="3">
    <location>
        <begin position="421"/>
        <end position="563"/>
    </location>
</feature>
<dbReference type="RefSeq" id="XP_034384165.1">
    <property type="nucleotide sequence ID" value="XM_034528274.1"/>
</dbReference>
<reference evidence="4" key="1">
    <citation type="submission" date="2025-08" db="UniProtKB">
        <authorList>
            <consortium name="Ensembl"/>
        </authorList>
    </citation>
    <scope>IDENTIFICATION</scope>
</reference>
<feature type="compositionally biased region" description="Basic residues" evidence="1">
    <location>
        <begin position="13"/>
        <end position="22"/>
    </location>
</feature>
<feature type="region of interest" description="Disordered" evidence="1">
    <location>
        <begin position="402"/>
        <end position="423"/>
    </location>
</feature>
<dbReference type="CDD" id="cd06080">
    <property type="entry name" value="PWWP_MUM1-like"/>
    <property type="match status" value="1"/>
</dbReference>
<feature type="compositionally biased region" description="Polar residues" evidence="1">
    <location>
        <begin position="126"/>
        <end position="135"/>
    </location>
</feature>
<dbReference type="AlphaFoldDB" id="A0A8C2WLL9"/>
<dbReference type="Pfam" id="PF20884">
    <property type="entry name" value="MUM1-like_PWWP"/>
    <property type="match status" value="1"/>
</dbReference>
<evidence type="ECO:0000313" key="4">
    <source>
        <dbReference type="Ensembl" id="ENSCLMP00005005541.1"/>
    </source>
</evidence>
<sequence length="582" mass="65890">MGKTKPTRTTMKGVRKTRKKQPTKTPGEKVASGSVSSQATENANAVPGSDVATVSLLTVGIFPSPPKRGRRRMGQTQEAHLTSTPVHSSSTDVLCSISKSPTEAKQVELEYTELITQLKTSEVDSPCSQSNQIKTQSRRRGANASQPRQVCKRLIKEQAQTCSPTNGPAAKCRRGRPQKVEKGDLQKDTTTQISKRSRPRFELEKLDAATQDESLLLSSDLSIELSHHEEPLPSLSFQEDEGSEEDELPSFLMQVDKKPTSITGGVFVWHKFRNHPFWPALVKSVNRKQKKASIMFIDDPMIHKKKGFTVALKTLKPFDCEEANELRCKAKEKYDAAIEWSWDLITDYRIRIACGSFSGSFIEYFAHDMSYPVRRTYPQAASERLNITSDTMMEALCGGHKEDSLSEQHEEVGRSSKRLLPDRSHAAHNRANEKLVNFIVKQRMVDGRLLAVIRGQQQSRWLRSFRSASRRRVVNIYLEDDQQLDQVYWYLNELYATAGATAPLLAEIKSMERVPFVLDVLLPEAIIYAIAGVDNVTVKKAEEKYLKGRCISNRERQEFDLMIDRQMRKKIKVSEYFSGAMR</sequence>
<dbReference type="Gene3D" id="2.30.30.140">
    <property type="match status" value="1"/>
</dbReference>
<feature type="compositionally biased region" description="Basic and acidic residues" evidence="1">
    <location>
        <begin position="178"/>
        <end position="187"/>
    </location>
</feature>
<feature type="domain" description="MUM1-like PWWP" evidence="2">
    <location>
        <begin position="265"/>
        <end position="340"/>
    </location>
</feature>
<dbReference type="Proteomes" id="UP000694565">
    <property type="component" value="Unplaced"/>
</dbReference>
<feature type="compositionally biased region" description="Polar residues" evidence="1">
    <location>
        <begin position="33"/>
        <end position="43"/>
    </location>
</feature>
<dbReference type="SUPFAM" id="SSF63748">
    <property type="entry name" value="Tudor/PWWP/MBT"/>
    <property type="match status" value="1"/>
</dbReference>
<dbReference type="PANTHER" id="PTHR31333:SF6">
    <property type="entry name" value="MUM1 LIKE 1"/>
    <property type="match status" value="1"/>
</dbReference>
<dbReference type="GeneTree" id="ENSGT00390000001700"/>
<feature type="region of interest" description="Disordered" evidence="1">
    <location>
        <begin position="121"/>
        <end position="205"/>
    </location>
</feature>
<dbReference type="PANTHER" id="PTHR31333">
    <property type="entry name" value="PWWP DOMAIN-CONTAINING DNA REPAIR FACTOR 3 FAMILY MEMBER"/>
    <property type="match status" value="1"/>
</dbReference>
<reference evidence="4" key="2">
    <citation type="submission" date="2025-09" db="UniProtKB">
        <authorList>
            <consortium name="Ensembl"/>
        </authorList>
    </citation>
    <scope>IDENTIFICATION</scope>
</reference>
<dbReference type="InterPro" id="IPR040263">
    <property type="entry name" value="PWP3A_3B_4"/>
</dbReference>
<dbReference type="OrthoDB" id="10013064at2759"/>